<feature type="domain" description="CBS" evidence="4">
    <location>
        <begin position="68"/>
        <end position="124"/>
    </location>
</feature>
<dbReference type="PIRSF" id="PIRSF036990">
    <property type="entry name" value="UCP036990_CBS_BON"/>
    <property type="match status" value="1"/>
</dbReference>
<evidence type="ECO:0000259" key="3">
    <source>
        <dbReference type="PROSITE" id="PS50914"/>
    </source>
</evidence>
<reference evidence="5 6" key="1">
    <citation type="submission" date="2023-10" db="EMBL/GenBank/DDBJ databases">
        <title>The genome sequence of Streptomyces sp. HUAS YS2.</title>
        <authorList>
            <person name="Mo P."/>
        </authorList>
    </citation>
    <scope>NUCLEOTIDE SEQUENCE [LARGE SCALE GENOMIC DNA]</scope>
    <source>
        <strain evidence="5 6">HUAS YS2</strain>
    </source>
</reference>
<proteinExistence type="predicted"/>
<dbReference type="EMBL" id="CP137573">
    <property type="protein sequence ID" value="WOX26164.1"/>
    <property type="molecule type" value="Genomic_DNA"/>
</dbReference>
<keyword evidence="6" id="KW-1185">Reference proteome</keyword>
<evidence type="ECO:0000313" key="5">
    <source>
        <dbReference type="EMBL" id="WOX26164.1"/>
    </source>
</evidence>
<dbReference type="PANTHER" id="PTHR43080:SF29">
    <property type="entry name" value="OS02G0818000 PROTEIN"/>
    <property type="match status" value="1"/>
</dbReference>
<evidence type="ECO:0000256" key="1">
    <source>
        <dbReference type="ARBA" id="ARBA00023122"/>
    </source>
</evidence>
<name>A0ABZ0M392_9ACTN</name>
<dbReference type="Pfam" id="PF04972">
    <property type="entry name" value="BON"/>
    <property type="match status" value="1"/>
</dbReference>
<feature type="domain" description="CBS" evidence="4">
    <location>
        <begin position="10"/>
        <end position="67"/>
    </location>
</feature>
<sequence>MKHMKIGGLMTGNVISAVPATSFKEVAKLLAEHDISGVPVVDDDDHVVGVVSESDLLARHELTAREVMTRPPVTVHAEETVADAARLMVRRGVERLPVVDVEDRLVGIVTRRDLLCVYLRPDAEIRHRIREEVLTDAMDLPGDAVDVHVLDGVVTLAGRVRRRSHALMLVELAERVDGVVAVVDRLSDEDDATSQVLHTDSARRL</sequence>
<evidence type="ECO:0000313" key="6">
    <source>
        <dbReference type="Proteomes" id="UP001301731"/>
    </source>
</evidence>
<dbReference type="Gene3D" id="3.10.580.10">
    <property type="entry name" value="CBS-domain"/>
    <property type="match status" value="2"/>
</dbReference>
<dbReference type="SMART" id="SM00116">
    <property type="entry name" value="CBS"/>
    <property type="match status" value="2"/>
</dbReference>
<evidence type="ECO:0000256" key="2">
    <source>
        <dbReference type="PROSITE-ProRule" id="PRU00703"/>
    </source>
</evidence>
<feature type="domain" description="BON" evidence="3">
    <location>
        <begin position="121"/>
        <end position="190"/>
    </location>
</feature>
<dbReference type="Pfam" id="PF00571">
    <property type="entry name" value="CBS"/>
    <property type="match status" value="2"/>
</dbReference>
<dbReference type="SUPFAM" id="SSF54631">
    <property type="entry name" value="CBS-domain pair"/>
    <property type="match status" value="1"/>
</dbReference>
<organism evidence="5 6">
    <name type="scientific">Streptomyces solicathayae</name>
    <dbReference type="NCBI Taxonomy" id="3081768"/>
    <lineage>
        <taxon>Bacteria</taxon>
        <taxon>Bacillati</taxon>
        <taxon>Actinomycetota</taxon>
        <taxon>Actinomycetes</taxon>
        <taxon>Kitasatosporales</taxon>
        <taxon>Streptomycetaceae</taxon>
        <taxon>Streptomyces</taxon>
    </lineage>
</organism>
<gene>
    <name evidence="5" type="ORF">R2D22_34190</name>
</gene>
<dbReference type="Proteomes" id="UP001301731">
    <property type="component" value="Chromosome"/>
</dbReference>
<dbReference type="InterPro" id="IPR051257">
    <property type="entry name" value="Diverse_CBS-Domain"/>
</dbReference>
<dbReference type="InterPro" id="IPR000644">
    <property type="entry name" value="CBS_dom"/>
</dbReference>
<keyword evidence="1 2" id="KW-0129">CBS domain</keyword>
<dbReference type="PROSITE" id="PS50914">
    <property type="entry name" value="BON"/>
    <property type="match status" value="1"/>
</dbReference>
<protein>
    <submittedName>
        <fullName evidence="5">CBS domain-containing protein</fullName>
    </submittedName>
</protein>
<dbReference type="PROSITE" id="PS51371">
    <property type="entry name" value="CBS"/>
    <property type="match status" value="2"/>
</dbReference>
<dbReference type="InterPro" id="IPR017080">
    <property type="entry name" value="UCP036990_CBS_BON"/>
</dbReference>
<dbReference type="Gene3D" id="3.30.1340.30">
    <property type="match status" value="1"/>
</dbReference>
<dbReference type="InterPro" id="IPR046342">
    <property type="entry name" value="CBS_dom_sf"/>
</dbReference>
<evidence type="ECO:0000259" key="4">
    <source>
        <dbReference type="PROSITE" id="PS51371"/>
    </source>
</evidence>
<dbReference type="RefSeq" id="WP_318109074.1">
    <property type="nucleotide sequence ID" value="NZ_CP137573.1"/>
</dbReference>
<accession>A0ABZ0M392</accession>
<dbReference type="PANTHER" id="PTHR43080">
    <property type="entry name" value="CBS DOMAIN-CONTAINING PROTEIN CBSX3, MITOCHONDRIAL"/>
    <property type="match status" value="1"/>
</dbReference>
<dbReference type="InterPro" id="IPR007055">
    <property type="entry name" value="BON_dom"/>
</dbReference>